<dbReference type="OrthoDB" id="693642at2759"/>
<accession>A0A3L6S7K4</accession>
<comment type="caution">
    <text evidence="1">The sequence shown here is derived from an EMBL/GenBank/DDBJ whole genome shotgun (WGS) entry which is preliminary data.</text>
</comment>
<evidence type="ECO:0000313" key="2">
    <source>
        <dbReference type="Proteomes" id="UP000275267"/>
    </source>
</evidence>
<sequence length="279" mass="29844">MAITPPYCVDEEELMSLKSLLEEDDYDAAADRDIEEMMRSCLSMAAKLQDVEVLPPEAVAWVAGVEGTAAQMARTMGALAEDIRRGVAVLALRPGEEAAVEALRKQAALADARRDGGKELLAATRLLQEKDLRRLAAAEHLVDPERVVVVRCMAEVLDSDLADGIVPTPGEVAAAAVLDSTVVGMHERMVCLAGRFRRGAAAFEARPGEEALVGALERQAAKADAVHATVEAFMDTVRRYQDAGSSQPAKAGAADVIDPSSISLTPYFAHHQLAIWLLC</sequence>
<reference evidence="2" key="1">
    <citation type="journal article" date="2019" name="Nat. Commun.">
        <title>The genome of broomcorn millet.</title>
        <authorList>
            <person name="Zou C."/>
            <person name="Miki D."/>
            <person name="Li D."/>
            <person name="Tang Q."/>
            <person name="Xiao L."/>
            <person name="Rajput S."/>
            <person name="Deng P."/>
            <person name="Jia W."/>
            <person name="Huang R."/>
            <person name="Zhang M."/>
            <person name="Sun Y."/>
            <person name="Hu J."/>
            <person name="Fu X."/>
            <person name="Schnable P.S."/>
            <person name="Li F."/>
            <person name="Zhang H."/>
            <person name="Feng B."/>
            <person name="Zhu X."/>
            <person name="Liu R."/>
            <person name="Schnable J.C."/>
            <person name="Zhu J.-K."/>
            <person name="Zhang H."/>
        </authorList>
    </citation>
    <scope>NUCLEOTIDE SEQUENCE [LARGE SCALE GENOMIC DNA]</scope>
</reference>
<gene>
    <name evidence="1" type="ORF">C2845_PM02G19090</name>
</gene>
<proteinExistence type="predicted"/>
<evidence type="ECO:0000313" key="1">
    <source>
        <dbReference type="EMBL" id="RLN16082.1"/>
    </source>
</evidence>
<organism evidence="1 2">
    <name type="scientific">Panicum miliaceum</name>
    <name type="common">Proso millet</name>
    <name type="synonym">Broomcorn millet</name>
    <dbReference type="NCBI Taxonomy" id="4540"/>
    <lineage>
        <taxon>Eukaryota</taxon>
        <taxon>Viridiplantae</taxon>
        <taxon>Streptophyta</taxon>
        <taxon>Embryophyta</taxon>
        <taxon>Tracheophyta</taxon>
        <taxon>Spermatophyta</taxon>
        <taxon>Magnoliopsida</taxon>
        <taxon>Liliopsida</taxon>
        <taxon>Poales</taxon>
        <taxon>Poaceae</taxon>
        <taxon>PACMAD clade</taxon>
        <taxon>Panicoideae</taxon>
        <taxon>Panicodae</taxon>
        <taxon>Paniceae</taxon>
        <taxon>Panicinae</taxon>
        <taxon>Panicum</taxon>
        <taxon>Panicum sect. Panicum</taxon>
    </lineage>
</organism>
<name>A0A3L6S7K4_PANMI</name>
<keyword evidence="2" id="KW-1185">Reference proteome</keyword>
<dbReference type="EMBL" id="PQIB02000005">
    <property type="protein sequence ID" value="RLN16082.1"/>
    <property type="molecule type" value="Genomic_DNA"/>
</dbReference>
<dbReference type="Proteomes" id="UP000275267">
    <property type="component" value="Unassembled WGS sequence"/>
</dbReference>
<protein>
    <submittedName>
        <fullName evidence="1">Uncharacterized protein</fullName>
    </submittedName>
</protein>
<dbReference type="AlphaFoldDB" id="A0A3L6S7K4"/>